<dbReference type="PRINTS" id="PR00080">
    <property type="entry name" value="SDRFAMILY"/>
</dbReference>
<protein>
    <recommendedName>
        <fullName evidence="9">L-rhamnose 1-dehydrogenase (NAD(P)(+))</fullName>
        <ecNumber evidence="8">1.1.1.378</ecNumber>
    </recommendedName>
</protein>
<evidence type="ECO:0000313" key="11">
    <source>
        <dbReference type="Proteomes" id="UP000199427"/>
    </source>
</evidence>
<keyword evidence="2" id="KW-0521">NADP</keyword>
<evidence type="ECO:0000256" key="3">
    <source>
        <dbReference type="ARBA" id="ARBA00023002"/>
    </source>
</evidence>
<evidence type="ECO:0000256" key="8">
    <source>
        <dbReference type="ARBA" id="ARBA00067020"/>
    </source>
</evidence>
<comment type="similarity">
    <text evidence="1">Belongs to the short-chain dehydrogenases/reductases (SDR) family.</text>
</comment>
<organism evidence="10 11">
    <name type="scientific">Piscibacillus halophilus</name>
    <dbReference type="NCBI Taxonomy" id="571933"/>
    <lineage>
        <taxon>Bacteria</taxon>
        <taxon>Bacillati</taxon>
        <taxon>Bacillota</taxon>
        <taxon>Bacilli</taxon>
        <taxon>Bacillales</taxon>
        <taxon>Bacillaceae</taxon>
        <taxon>Piscibacillus</taxon>
    </lineage>
</organism>
<evidence type="ECO:0000256" key="1">
    <source>
        <dbReference type="ARBA" id="ARBA00006484"/>
    </source>
</evidence>
<comment type="catalytic activity">
    <reaction evidence="5">
        <text>L-rhamnofuranose + NADP(+) = L-rhamnono-1,4-lactone + NADPH + H(+)</text>
        <dbReference type="Rhea" id="RHEA:42668"/>
        <dbReference type="ChEBI" id="CHEBI:15378"/>
        <dbReference type="ChEBI" id="CHEBI:16935"/>
        <dbReference type="ChEBI" id="CHEBI:17937"/>
        <dbReference type="ChEBI" id="CHEBI:57783"/>
        <dbReference type="ChEBI" id="CHEBI:58349"/>
        <dbReference type="EC" id="1.1.1.378"/>
    </reaction>
    <physiologicalReaction direction="left-to-right" evidence="5">
        <dbReference type="Rhea" id="RHEA:42669"/>
    </physiologicalReaction>
</comment>
<dbReference type="OrthoDB" id="9803333at2"/>
<dbReference type="Proteomes" id="UP000199427">
    <property type="component" value="Unassembled WGS sequence"/>
</dbReference>
<dbReference type="PROSITE" id="PS00061">
    <property type="entry name" value="ADH_SHORT"/>
    <property type="match status" value="1"/>
</dbReference>
<evidence type="ECO:0000256" key="9">
    <source>
        <dbReference type="ARBA" id="ARBA00068170"/>
    </source>
</evidence>
<comment type="pathway">
    <text evidence="7">Carbohydrate degradation; L-rhamnose degradation.</text>
</comment>
<dbReference type="RefSeq" id="WP_091772228.1">
    <property type="nucleotide sequence ID" value="NZ_CAESCL010000007.1"/>
</dbReference>
<dbReference type="EC" id="1.1.1.378" evidence="8"/>
<sequence>MESYLPNFNLKGKLAVITGATKGIGRAIAFAYAESGADVILVARNENDLQKTTIQLEEQFNVKANYITSSVTELSEITQKLDELTQNKGIDILVNNAGMNIRSEAIKVTEGEYQQIIDTNMKSAFFLSQYAAQNMIKHKIKGKIISISSVAGQTALRTGVVYAMTKAALIQMTKTLSIEWGKYGININAIGPWYFPTSLTEKLLQDDQYVQDIVNRTPLKRIGRLEEIAGPAVFLASEASNYMTGQTLMVDGGMTIYGF</sequence>
<comment type="catalytic activity">
    <reaction evidence="6">
        <text>L-rhamnofuranose + NAD(+) = L-rhamnono-1,4-lactone + NADH + H(+)</text>
        <dbReference type="Rhea" id="RHEA:12649"/>
        <dbReference type="ChEBI" id="CHEBI:15378"/>
        <dbReference type="ChEBI" id="CHEBI:16935"/>
        <dbReference type="ChEBI" id="CHEBI:17937"/>
        <dbReference type="ChEBI" id="CHEBI:57540"/>
        <dbReference type="ChEBI" id="CHEBI:57945"/>
        <dbReference type="EC" id="1.1.1.378"/>
    </reaction>
    <physiologicalReaction direction="left-to-right" evidence="6">
        <dbReference type="Rhea" id="RHEA:12650"/>
    </physiologicalReaction>
</comment>
<reference evidence="10 11" key="1">
    <citation type="submission" date="2016-10" db="EMBL/GenBank/DDBJ databases">
        <authorList>
            <person name="de Groot N.N."/>
        </authorList>
    </citation>
    <scope>NUCLEOTIDE SEQUENCE [LARGE SCALE GENOMIC DNA]</scope>
    <source>
        <strain evidence="10 11">DSM 21633</strain>
    </source>
</reference>
<dbReference type="InterPro" id="IPR020904">
    <property type="entry name" value="Sc_DH/Rdtase_CS"/>
</dbReference>
<dbReference type="Gene3D" id="3.40.50.720">
    <property type="entry name" value="NAD(P)-binding Rossmann-like Domain"/>
    <property type="match status" value="1"/>
</dbReference>
<dbReference type="FunFam" id="3.40.50.720:FF:000417">
    <property type="entry name" value="Glucose 1-dehydrogenase, putative"/>
    <property type="match status" value="1"/>
</dbReference>
<evidence type="ECO:0000256" key="7">
    <source>
        <dbReference type="ARBA" id="ARBA00060619"/>
    </source>
</evidence>
<dbReference type="InterPro" id="IPR002347">
    <property type="entry name" value="SDR_fam"/>
</dbReference>
<dbReference type="Pfam" id="PF13561">
    <property type="entry name" value="adh_short_C2"/>
    <property type="match status" value="1"/>
</dbReference>
<dbReference type="PRINTS" id="PR00081">
    <property type="entry name" value="GDHRDH"/>
</dbReference>
<dbReference type="SUPFAM" id="SSF51735">
    <property type="entry name" value="NAD(P)-binding Rossmann-fold domains"/>
    <property type="match status" value="1"/>
</dbReference>
<gene>
    <name evidence="10" type="ORF">SAMN05216362_10235</name>
</gene>
<name>A0A1H8ZNR8_9BACI</name>
<evidence type="ECO:0000256" key="2">
    <source>
        <dbReference type="ARBA" id="ARBA00022857"/>
    </source>
</evidence>
<dbReference type="GO" id="GO:0016616">
    <property type="term" value="F:oxidoreductase activity, acting on the CH-OH group of donors, NAD or NADP as acceptor"/>
    <property type="evidence" value="ECO:0007669"/>
    <property type="project" value="TreeGrafter"/>
</dbReference>
<dbReference type="PANTHER" id="PTHR42760">
    <property type="entry name" value="SHORT-CHAIN DEHYDROGENASES/REDUCTASES FAMILY MEMBER"/>
    <property type="match status" value="1"/>
</dbReference>
<evidence type="ECO:0000313" key="10">
    <source>
        <dbReference type="EMBL" id="SEP66025.1"/>
    </source>
</evidence>
<proteinExistence type="inferred from homology"/>
<keyword evidence="3" id="KW-0560">Oxidoreductase</keyword>
<dbReference type="STRING" id="571933.SAMN05216362_10235"/>
<evidence type="ECO:0000256" key="5">
    <source>
        <dbReference type="ARBA" id="ARBA00050510"/>
    </source>
</evidence>
<dbReference type="AlphaFoldDB" id="A0A1H8ZNR8"/>
<dbReference type="EMBL" id="FOES01000002">
    <property type="protein sequence ID" value="SEP66025.1"/>
    <property type="molecule type" value="Genomic_DNA"/>
</dbReference>
<evidence type="ECO:0000256" key="6">
    <source>
        <dbReference type="ARBA" id="ARBA00052619"/>
    </source>
</evidence>
<keyword evidence="4" id="KW-0684">Rhamnose metabolism</keyword>
<dbReference type="GO" id="GO:0019301">
    <property type="term" value="P:rhamnose catabolic process"/>
    <property type="evidence" value="ECO:0007669"/>
    <property type="project" value="UniProtKB-ARBA"/>
</dbReference>
<dbReference type="InterPro" id="IPR036291">
    <property type="entry name" value="NAD(P)-bd_dom_sf"/>
</dbReference>
<keyword evidence="11" id="KW-1185">Reference proteome</keyword>
<accession>A0A1H8ZNR8</accession>
<evidence type="ECO:0000256" key="4">
    <source>
        <dbReference type="ARBA" id="ARBA00023308"/>
    </source>
</evidence>